<feature type="domain" description="HTH arsR-type" evidence="1">
    <location>
        <begin position="1"/>
        <end position="56"/>
    </location>
</feature>
<accession>A0A845QJT5</accession>
<gene>
    <name evidence="2" type="ORF">D0435_06765</name>
</gene>
<dbReference type="PRINTS" id="PR00778">
    <property type="entry name" value="HTHARSR"/>
</dbReference>
<dbReference type="CDD" id="cd00090">
    <property type="entry name" value="HTH_ARSR"/>
    <property type="match status" value="1"/>
</dbReference>
<dbReference type="Proteomes" id="UP000446866">
    <property type="component" value="Unassembled WGS sequence"/>
</dbReference>
<protein>
    <submittedName>
        <fullName evidence="2">Transcriptional regulator</fullName>
    </submittedName>
</protein>
<reference evidence="2 3" key="1">
    <citation type="submission" date="2018-08" db="EMBL/GenBank/DDBJ databases">
        <title>Murine metabolic-syndrome-specific gut microbial biobank.</title>
        <authorList>
            <person name="Liu C."/>
        </authorList>
    </citation>
    <scope>NUCLEOTIDE SEQUENCE [LARGE SCALE GENOMIC DNA]</scope>
    <source>
        <strain evidence="2 3">28</strain>
    </source>
</reference>
<dbReference type="Gene3D" id="1.10.10.10">
    <property type="entry name" value="Winged helix-like DNA-binding domain superfamily/Winged helix DNA-binding domain"/>
    <property type="match status" value="1"/>
</dbReference>
<comment type="caution">
    <text evidence="2">The sequence shown here is derived from an EMBL/GenBank/DDBJ whole genome shotgun (WGS) entry which is preliminary data.</text>
</comment>
<dbReference type="InterPro" id="IPR001845">
    <property type="entry name" value="HTH_ArsR_DNA-bd_dom"/>
</dbReference>
<keyword evidence="3" id="KW-1185">Reference proteome</keyword>
<dbReference type="InterPro" id="IPR011991">
    <property type="entry name" value="ArsR-like_HTH"/>
</dbReference>
<dbReference type="EMBL" id="QXWK01000011">
    <property type="protein sequence ID" value="NBH61351.1"/>
    <property type="molecule type" value="Genomic_DNA"/>
</dbReference>
<dbReference type="InterPro" id="IPR036390">
    <property type="entry name" value="WH_DNA-bd_sf"/>
</dbReference>
<dbReference type="SUPFAM" id="SSF46785">
    <property type="entry name" value="Winged helix' DNA-binding domain"/>
    <property type="match status" value="1"/>
</dbReference>
<name>A0A845QJT5_9FIRM</name>
<sequence>MAEILSLSPTTVSLHLKQLKEGGFVTTQKVRKYVYYQLRKDKFYGIEQRLLRYLNY</sequence>
<dbReference type="PROSITE" id="PS50987">
    <property type="entry name" value="HTH_ARSR_2"/>
    <property type="match status" value="1"/>
</dbReference>
<evidence type="ECO:0000259" key="1">
    <source>
        <dbReference type="PROSITE" id="PS50987"/>
    </source>
</evidence>
<organism evidence="2 3">
    <name type="scientific">Anaerotruncus colihominis</name>
    <dbReference type="NCBI Taxonomy" id="169435"/>
    <lineage>
        <taxon>Bacteria</taxon>
        <taxon>Bacillati</taxon>
        <taxon>Bacillota</taxon>
        <taxon>Clostridia</taxon>
        <taxon>Eubacteriales</taxon>
        <taxon>Oscillospiraceae</taxon>
        <taxon>Anaerotruncus</taxon>
    </lineage>
</organism>
<proteinExistence type="predicted"/>
<dbReference type="GO" id="GO:0003700">
    <property type="term" value="F:DNA-binding transcription factor activity"/>
    <property type="evidence" value="ECO:0007669"/>
    <property type="project" value="InterPro"/>
</dbReference>
<dbReference type="InterPro" id="IPR036388">
    <property type="entry name" value="WH-like_DNA-bd_sf"/>
</dbReference>
<dbReference type="Pfam" id="PF01022">
    <property type="entry name" value="HTH_5"/>
    <property type="match status" value="1"/>
</dbReference>
<evidence type="ECO:0000313" key="2">
    <source>
        <dbReference type="EMBL" id="NBH61351.1"/>
    </source>
</evidence>
<evidence type="ECO:0000313" key="3">
    <source>
        <dbReference type="Proteomes" id="UP000446866"/>
    </source>
</evidence>
<dbReference type="AlphaFoldDB" id="A0A845QJT5"/>